<keyword evidence="14" id="KW-1185">Reference proteome</keyword>
<keyword evidence="6 9" id="KW-0648">Protein biosynthesis</keyword>
<keyword evidence="7 9" id="KW-0030">Aminoacyl-tRNA synthetase</keyword>
<evidence type="ECO:0000256" key="4">
    <source>
        <dbReference type="ARBA" id="ARBA00022741"/>
    </source>
</evidence>
<evidence type="ECO:0000313" key="13">
    <source>
        <dbReference type="EMBL" id="KAF5337616.1"/>
    </source>
</evidence>
<evidence type="ECO:0000256" key="6">
    <source>
        <dbReference type="ARBA" id="ARBA00022917"/>
    </source>
</evidence>
<dbReference type="PANTHER" id="PTHR43311:SF2">
    <property type="entry name" value="GLUTAMATE--TRNA LIGASE, MITOCHONDRIAL-RELATED"/>
    <property type="match status" value="1"/>
</dbReference>
<dbReference type="HAMAP" id="MF_00022">
    <property type="entry name" value="Glu_tRNA_synth_type1"/>
    <property type="match status" value="1"/>
</dbReference>
<dbReference type="InterPro" id="IPR001412">
    <property type="entry name" value="aa-tRNA-synth_I_CS"/>
</dbReference>
<dbReference type="GO" id="GO:0006424">
    <property type="term" value="P:glutamyl-tRNA aminoacylation"/>
    <property type="evidence" value="ECO:0007669"/>
    <property type="project" value="InterPro"/>
</dbReference>
<dbReference type="PANTHER" id="PTHR43311">
    <property type="entry name" value="GLUTAMATE--TRNA LIGASE"/>
    <property type="match status" value="1"/>
</dbReference>
<dbReference type="InterPro" id="IPR000924">
    <property type="entry name" value="Glu/Gln-tRNA-synth"/>
</dbReference>
<dbReference type="InterPro" id="IPR020061">
    <property type="entry name" value="Glu_tRNA_lig_a-bdl"/>
</dbReference>
<dbReference type="Gene3D" id="3.90.800.10">
    <property type="entry name" value="Glutamyl-tRNA Synthetase, Domain 3"/>
    <property type="match status" value="1"/>
</dbReference>
<dbReference type="AlphaFoldDB" id="A0A8H5FI40"/>
<dbReference type="InterPro" id="IPR020751">
    <property type="entry name" value="aa-tRNA-synth_I_codon-bd_sub2"/>
</dbReference>
<evidence type="ECO:0000256" key="1">
    <source>
        <dbReference type="ARBA" id="ARBA00007894"/>
    </source>
</evidence>
<feature type="compositionally biased region" description="Low complexity" evidence="10">
    <location>
        <begin position="290"/>
        <end position="312"/>
    </location>
</feature>
<evidence type="ECO:0000256" key="7">
    <source>
        <dbReference type="ARBA" id="ARBA00023146"/>
    </source>
</evidence>
<dbReference type="Proteomes" id="UP000559256">
    <property type="component" value="Unassembled WGS sequence"/>
</dbReference>
<dbReference type="Gene3D" id="3.40.50.620">
    <property type="entry name" value="HUPs"/>
    <property type="match status" value="1"/>
</dbReference>
<dbReference type="OrthoDB" id="428822at2759"/>
<dbReference type="Pfam" id="PF00749">
    <property type="entry name" value="tRNA-synt_1c"/>
    <property type="match status" value="1"/>
</dbReference>
<name>A0A8H5FI40_9AGAR</name>
<dbReference type="Gene3D" id="1.10.10.350">
    <property type="match status" value="1"/>
</dbReference>
<comment type="similarity">
    <text evidence="1">Belongs to the class-I aminoacyl-tRNA synthetase family. Glutamate--tRNA ligase type 1 subfamily.</text>
</comment>
<dbReference type="EMBL" id="JAACJM010000213">
    <property type="protein sequence ID" value="KAF5337616.1"/>
    <property type="molecule type" value="Genomic_DNA"/>
</dbReference>
<feature type="domain" description="Glutamyl/glutaminyl-tRNA synthetase class Ib catalytic" evidence="11">
    <location>
        <begin position="2"/>
        <end position="286"/>
    </location>
</feature>
<feature type="region of interest" description="Disordered" evidence="10">
    <location>
        <begin position="288"/>
        <end position="318"/>
    </location>
</feature>
<dbReference type="GO" id="GO:0005524">
    <property type="term" value="F:ATP binding"/>
    <property type="evidence" value="ECO:0007669"/>
    <property type="project" value="UniProtKB-KW"/>
</dbReference>
<feature type="domain" description="Aminoacyl-tRNA synthetase class I anticodon-binding" evidence="12">
    <location>
        <begin position="502"/>
        <end position="542"/>
    </location>
</feature>
<keyword evidence="4 9" id="KW-0547">Nucleotide-binding</keyword>
<dbReference type="PRINTS" id="PR00987">
    <property type="entry name" value="TRNASYNTHGLU"/>
</dbReference>
<dbReference type="GO" id="GO:0008270">
    <property type="term" value="F:zinc ion binding"/>
    <property type="evidence" value="ECO:0007669"/>
    <property type="project" value="InterPro"/>
</dbReference>
<dbReference type="Gene3D" id="1.10.1160.10">
    <property type="entry name" value="Glutamyl-trna Synthetase, Domain 2"/>
    <property type="match status" value="1"/>
</dbReference>
<dbReference type="InterPro" id="IPR008925">
    <property type="entry name" value="aa_tRNA-synth_I_cd-bd_sf"/>
</dbReference>
<dbReference type="NCBIfam" id="TIGR00464">
    <property type="entry name" value="gltX_bact"/>
    <property type="match status" value="1"/>
</dbReference>
<dbReference type="InterPro" id="IPR045462">
    <property type="entry name" value="aa-tRNA-synth_I_cd-bd"/>
</dbReference>
<dbReference type="InterPro" id="IPR033910">
    <property type="entry name" value="GluRS_core"/>
</dbReference>
<dbReference type="CDD" id="cd00808">
    <property type="entry name" value="GluRS_core"/>
    <property type="match status" value="1"/>
</dbReference>
<evidence type="ECO:0000313" key="14">
    <source>
        <dbReference type="Proteomes" id="UP000559256"/>
    </source>
</evidence>
<evidence type="ECO:0000256" key="10">
    <source>
        <dbReference type="SAM" id="MobiDB-lite"/>
    </source>
</evidence>
<evidence type="ECO:0000256" key="8">
    <source>
        <dbReference type="ARBA" id="ARBA00030865"/>
    </source>
</evidence>
<dbReference type="GO" id="GO:0000049">
    <property type="term" value="F:tRNA binding"/>
    <property type="evidence" value="ECO:0007669"/>
    <property type="project" value="InterPro"/>
</dbReference>
<protein>
    <recommendedName>
        <fullName evidence="2">glutamate--tRNA ligase</fullName>
        <ecNumber evidence="2">6.1.1.17</ecNumber>
    </recommendedName>
    <alternativeName>
        <fullName evidence="8">Glutamyl-tRNA synthetase</fullName>
    </alternativeName>
</protein>
<evidence type="ECO:0000256" key="5">
    <source>
        <dbReference type="ARBA" id="ARBA00022840"/>
    </source>
</evidence>
<sequence>MVLLRFAPSPTGPLHLGGLRMALYNHLYARKHGGKWIMRIEDTDSTRFVPGAVDGIRHALHWAGLEYDYGPGKEGPHAPYFQSERLDLYRDYAKKLLETGNAYRCFCSMDKLTVTRERLARTGSNSTYDKTCLHLSDEEVARKVKAGEKFIVRINDSFLPNRPPADDLVFGQLKDAHASLATDPVLLKTDQFPTYHLASVVDDHEMGITHVLRGEEWLPSLPLHLDLYTHLNLTPPQFAHIPILLNADGSKMSKRNGDVQVIDYIRRGWEPEAILNWLALAGWGARHEPTPSSESSSSSPSSPSLTPSPKSGSHSHIHHPIQIQSAPDSTHIMTLPQLISEFDLSSLTQRSSSLDVTKLEYINKHHLMIKWSDEEGLEKLASRVHNLIKERFPKSQYTDVERIKHAIRLLDGRLTNIQDISVHAPWLFIEPDLTSPEAEAILSKIKTKLSESHIREVLITLHAIIQSKASTHESWGSFISQPNGEILAQLDIREQLGLTKSITKPFLMLLVRYALTGMKDGPGLLDVIRVVGPEVTMKRLLDARPS</sequence>
<evidence type="ECO:0000259" key="11">
    <source>
        <dbReference type="Pfam" id="PF00749"/>
    </source>
</evidence>
<dbReference type="EC" id="6.1.1.17" evidence="2"/>
<keyword evidence="5 9" id="KW-0067">ATP-binding</keyword>
<evidence type="ECO:0000256" key="3">
    <source>
        <dbReference type="ARBA" id="ARBA00022598"/>
    </source>
</evidence>
<proteinExistence type="inferred from homology"/>
<dbReference type="SUPFAM" id="SSF48163">
    <property type="entry name" value="An anticodon-binding domain of class I aminoacyl-tRNA synthetases"/>
    <property type="match status" value="1"/>
</dbReference>
<dbReference type="InterPro" id="IPR004527">
    <property type="entry name" value="Glu-tRNA-ligase_bac/mito"/>
</dbReference>
<comment type="caution">
    <text evidence="13">The sequence shown here is derived from an EMBL/GenBank/DDBJ whole genome shotgun (WGS) entry which is preliminary data.</text>
</comment>
<dbReference type="PROSITE" id="PS00178">
    <property type="entry name" value="AA_TRNA_LIGASE_I"/>
    <property type="match status" value="1"/>
</dbReference>
<keyword evidence="3 9" id="KW-0436">Ligase</keyword>
<organism evidence="13 14">
    <name type="scientific">Tetrapyrgos nigripes</name>
    <dbReference type="NCBI Taxonomy" id="182062"/>
    <lineage>
        <taxon>Eukaryota</taxon>
        <taxon>Fungi</taxon>
        <taxon>Dikarya</taxon>
        <taxon>Basidiomycota</taxon>
        <taxon>Agaricomycotina</taxon>
        <taxon>Agaricomycetes</taxon>
        <taxon>Agaricomycetidae</taxon>
        <taxon>Agaricales</taxon>
        <taxon>Marasmiineae</taxon>
        <taxon>Marasmiaceae</taxon>
        <taxon>Tetrapyrgos</taxon>
    </lineage>
</organism>
<dbReference type="InterPro" id="IPR049940">
    <property type="entry name" value="GluQ/Sye"/>
</dbReference>
<evidence type="ECO:0000259" key="12">
    <source>
        <dbReference type="Pfam" id="PF19269"/>
    </source>
</evidence>
<dbReference type="SUPFAM" id="SSF52374">
    <property type="entry name" value="Nucleotidylyl transferase"/>
    <property type="match status" value="1"/>
</dbReference>
<dbReference type="InterPro" id="IPR014729">
    <property type="entry name" value="Rossmann-like_a/b/a_fold"/>
</dbReference>
<evidence type="ECO:0000256" key="9">
    <source>
        <dbReference type="RuleBase" id="RU363037"/>
    </source>
</evidence>
<dbReference type="Pfam" id="PF19269">
    <property type="entry name" value="Anticodon_2"/>
    <property type="match status" value="1"/>
</dbReference>
<dbReference type="InterPro" id="IPR020058">
    <property type="entry name" value="Glu/Gln-tRNA-synth_Ib_cat-dom"/>
</dbReference>
<dbReference type="GO" id="GO:0004818">
    <property type="term" value="F:glutamate-tRNA ligase activity"/>
    <property type="evidence" value="ECO:0007669"/>
    <property type="project" value="UniProtKB-EC"/>
</dbReference>
<accession>A0A8H5FI40</accession>
<gene>
    <name evidence="13" type="ORF">D9758_014921</name>
</gene>
<reference evidence="13 14" key="1">
    <citation type="journal article" date="2020" name="ISME J.">
        <title>Uncovering the hidden diversity of litter-decomposition mechanisms in mushroom-forming fungi.</title>
        <authorList>
            <person name="Floudas D."/>
            <person name="Bentzer J."/>
            <person name="Ahren D."/>
            <person name="Johansson T."/>
            <person name="Persson P."/>
            <person name="Tunlid A."/>
        </authorList>
    </citation>
    <scope>NUCLEOTIDE SEQUENCE [LARGE SCALE GENOMIC DNA]</scope>
    <source>
        <strain evidence="13 14">CBS 291.85</strain>
    </source>
</reference>
<evidence type="ECO:0000256" key="2">
    <source>
        <dbReference type="ARBA" id="ARBA00012835"/>
    </source>
</evidence>
<dbReference type="GO" id="GO:0005739">
    <property type="term" value="C:mitochondrion"/>
    <property type="evidence" value="ECO:0007669"/>
    <property type="project" value="TreeGrafter"/>
</dbReference>